<keyword evidence="9" id="KW-1185">Reference proteome</keyword>
<gene>
    <name evidence="8" type="ORF">GBAR_LOCUS22198</name>
</gene>
<dbReference type="Pfam" id="PF03553">
    <property type="entry name" value="Na_H_antiporter"/>
    <property type="match status" value="1"/>
</dbReference>
<feature type="domain" description="Na+/H+ antiporter NhaC-like C-terminal" evidence="7">
    <location>
        <begin position="32"/>
        <end position="149"/>
    </location>
</feature>
<feature type="transmembrane region" description="Helical" evidence="6">
    <location>
        <begin position="15"/>
        <end position="38"/>
    </location>
</feature>
<proteinExistence type="predicted"/>
<evidence type="ECO:0000256" key="4">
    <source>
        <dbReference type="ARBA" id="ARBA00022989"/>
    </source>
</evidence>
<evidence type="ECO:0000259" key="7">
    <source>
        <dbReference type="Pfam" id="PF03553"/>
    </source>
</evidence>
<dbReference type="InterPro" id="IPR018461">
    <property type="entry name" value="Na/H_Antiport_NhaC-like_C"/>
</dbReference>
<comment type="caution">
    <text evidence="8">The sequence shown here is derived from an EMBL/GenBank/DDBJ whole genome shotgun (WGS) entry which is preliminary data.</text>
</comment>
<evidence type="ECO:0000256" key="5">
    <source>
        <dbReference type="ARBA" id="ARBA00023136"/>
    </source>
</evidence>
<feature type="transmembrane region" description="Helical" evidence="6">
    <location>
        <begin position="128"/>
        <end position="147"/>
    </location>
</feature>
<keyword evidence="2" id="KW-1003">Cell membrane</keyword>
<evidence type="ECO:0000256" key="6">
    <source>
        <dbReference type="SAM" id="Phobius"/>
    </source>
</evidence>
<keyword evidence="5 6" id="KW-0472">Membrane</keyword>
<feature type="transmembrane region" description="Helical" evidence="6">
    <location>
        <begin position="58"/>
        <end position="82"/>
    </location>
</feature>
<dbReference type="PANTHER" id="PTHR43478">
    <property type="entry name" value="NA+/H+ ANTIPORTER-RELATED"/>
    <property type="match status" value="1"/>
</dbReference>
<evidence type="ECO:0000256" key="3">
    <source>
        <dbReference type="ARBA" id="ARBA00022692"/>
    </source>
</evidence>
<evidence type="ECO:0000256" key="1">
    <source>
        <dbReference type="ARBA" id="ARBA00004651"/>
    </source>
</evidence>
<comment type="subcellular location">
    <subcellularLocation>
        <location evidence="1">Cell membrane</location>
        <topology evidence="1">Multi-pass membrane protein</topology>
    </subcellularLocation>
</comment>
<evidence type="ECO:0000313" key="8">
    <source>
        <dbReference type="EMBL" id="CAI8039830.1"/>
    </source>
</evidence>
<dbReference type="GO" id="GO:0005886">
    <property type="term" value="C:plasma membrane"/>
    <property type="evidence" value="ECO:0007669"/>
    <property type="project" value="UniProtKB-SubCell"/>
</dbReference>
<keyword evidence="4 6" id="KW-1133">Transmembrane helix</keyword>
<dbReference type="AlphaFoldDB" id="A0AA35T148"/>
<evidence type="ECO:0000313" key="9">
    <source>
        <dbReference type="Proteomes" id="UP001174909"/>
    </source>
</evidence>
<sequence length="157" mass="17133">MRPLTDHHRVSREKLAFLVDSTSAPIAGLAFVSTWIGYEVGLFEDIAKTIGLERDGYSMFFDALSFRFYCILTIIFVIVNAISGRDYGAMYKAERRARETGDVAAPDAKALGHTSSFTSLPNAVTQPFSAVLPLLTLFGLLLGGFWIDGEGTGSIFP</sequence>
<dbReference type="PANTHER" id="PTHR43478:SF1">
    <property type="entry name" value="NA+_H+ ANTIPORTER NHAC-LIKE C-TERMINAL DOMAIN-CONTAINING PROTEIN"/>
    <property type="match status" value="1"/>
</dbReference>
<organism evidence="8 9">
    <name type="scientific">Geodia barretti</name>
    <name type="common">Barrett's horny sponge</name>
    <dbReference type="NCBI Taxonomy" id="519541"/>
    <lineage>
        <taxon>Eukaryota</taxon>
        <taxon>Metazoa</taxon>
        <taxon>Porifera</taxon>
        <taxon>Demospongiae</taxon>
        <taxon>Heteroscleromorpha</taxon>
        <taxon>Tetractinellida</taxon>
        <taxon>Astrophorina</taxon>
        <taxon>Geodiidae</taxon>
        <taxon>Geodia</taxon>
    </lineage>
</organism>
<keyword evidence="3 6" id="KW-0812">Transmembrane</keyword>
<accession>A0AA35T148</accession>
<dbReference type="EMBL" id="CASHTH010003067">
    <property type="protein sequence ID" value="CAI8039830.1"/>
    <property type="molecule type" value="Genomic_DNA"/>
</dbReference>
<name>A0AA35T148_GEOBA</name>
<reference evidence="8" key="1">
    <citation type="submission" date="2023-03" db="EMBL/GenBank/DDBJ databases">
        <authorList>
            <person name="Steffen K."/>
            <person name="Cardenas P."/>
        </authorList>
    </citation>
    <scope>NUCLEOTIDE SEQUENCE</scope>
</reference>
<dbReference type="Proteomes" id="UP001174909">
    <property type="component" value="Unassembled WGS sequence"/>
</dbReference>
<evidence type="ECO:0000256" key="2">
    <source>
        <dbReference type="ARBA" id="ARBA00022475"/>
    </source>
</evidence>
<protein>
    <submittedName>
        <fullName evidence="8">Uncharacterized protein HI_1586</fullName>
    </submittedName>
</protein>